<keyword evidence="3" id="KW-1185">Reference proteome</keyword>
<dbReference type="SUPFAM" id="SSF52540">
    <property type="entry name" value="P-loop containing nucleoside triphosphate hydrolases"/>
    <property type="match status" value="1"/>
</dbReference>
<dbReference type="InterPro" id="IPR027417">
    <property type="entry name" value="P-loop_NTPase"/>
</dbReference>
<dbReference type="EMBL" id="CP104013">
    <property type="protein sequence ID" value="UYP47548.1"/>
    <property type="molecule type" value="Genomic_DNA"/>
</dbReference>
<dbReference type="Proteomes" id="UP001208689">
    <property type="component" value="Chromosome"/>
</dbReference>
<proteinExistence type="predicted"/>
<reference evidence="2" key="1">
    <citation type="submission" date="2022-09" db="EMBL/GenBank/DDBJ databases">
        <title>Actin cytoskeleton and complex cell architecture in an #Asgard archaeon.</title>
        <authorList>
            <person name="Ponce Toledo R.I."/>
            <person name="Schleper C."/>
            <person name="Rodrigues Oliveira T."/>
            <person name="Wollweber F."/>
            <person name="Xu J."/>
            <person name="Rittmann S."/>
            <person name="Klingl A."/>
            <person name="Pilhofer M."/>
        </authorList>
    </citation>
    <scope>NUCLEOTIDE SEQUENCE</scope>
    <source>
        <strain evidence="2">B-35</strain>
    </source>
</reference>
<feature type="region of interest" description="Disordered" evidence="1">
    <location>
        <begin position="195"/>
        <end position="225"/>
    </location>
</feature>
<organism evidence="2 3">
    <name type="scientific">Candidatus Lokiarchaeum ossiferum</name>
    <dbReference type="NCBI Taxonomy" id="2951803"/>
    <lineage>
        <taxon>Archaea</taxon>
        <taxon>Promethearchaeati</taxon>
        <taxon>Promethearchaeota</taxon>
        <taxon>Promethearchaeia</taxon>
        <taxon>Promethearchaeales</taxon>
        <taxon>Promethearchaeaceae</taxon>
        <taxon>Candidatus Lokiarchaeum</taxon>
    </lineage>
</organism>
<gene>
    <name evidence="2" type="ORF">NEF87_003833</name>
</gene>
<dbReference type="CDD" id="cd00882">
    <property type="entry name" value="Ras_like_GTPase"/>
    <property type="match status" value="1"/>
</dbReference>
<name>A0ABY6HVJ8_9ARCH</name>
<accession>A0ABY6HVJ8</accession>
<evidence type="ECO:0000313" key="2">
    <source>
        <dbReference type="EMBL" id="UYP47548.1"/>
    </source>
</evidence>
<evidence type="ECO:0000256" key="1">
    <source>
        <dbReference type="SAM" id="MobiDB-lite"/>
    </source>
</evidence>
<dbReference type="Gene3D" id="3.40.50.300">
    <property type="entry name" value="P-loop containing nucleotide triphosphate hydrolases"/>
    <property type="match status" value="1"/>
</dbReference>
<evidence type="ECO:0000313" key="3">
    <source>
        <dbReference type="Proteomes" id="UP001208689"/>
    </source>
</evidence>
<sequence>MPKYYSTPKYVSIDLFGKVDVGKTTIFELFAGTRLLKDGGNLSYDFRTYYAKCWVLQQRWEHTMVFLADPKLEMRWKDLRAKQLRKLMEPTNILILVTDSTLEDVRSIKQSFEMWPKIKKKLIIFVIANMQDKEGRLSVEEIKQFLEMKDVIGISAIQPGAKEKVEQFIEDATLRFFGMLAKRGQALLLYDDDEIGFGKTPKEKKSKNGKYSSRIRKLQKKLDES</sequence>
<protein>
    <submittedName>
        <fullName evidence="2">Uncharacterized protein</fullName>
    </submittedName>
</protein>
<feature type="compositionally biased region" description="Basic residues" evidence="1">
    <location>
        <begin position="202"/>
        <end position="219"/>
    </location>
</feature>